<keyword evidence="9" id="KW-1185">Reference proteome</keyword>
<comment type="caution">
    <text evidence="8">The sequence shown here is derived from an EMBL/GenBank/DDBJ whole genome shotgun (WGS) entry which is preliminary data.</text>
</comment>
<keyword evidence="6" id="KW-0812">Transmembrane</keyword>
<evidence type="ECO:0000313" key="8">
    <source>
        <dbReference type="EMBL" id="MFD1130578.1"/>
    </source>
</evidence>
<dbReference type="PANTHER" id="PTHR13887:SF14">
    <property type="entry name" value="DISULFIDE BOND FORMATION PROTEIN D"/>
    <property type="match status" value="1"/>
</dbReference>
<dbReference type="Gene3D" id="3.40.30.10">
    <property type="entry name" value="Glutaredoxin"/>
    <property type="match status" value="1"/>
</dbReference>
<keyword evidence="5" id="KW-0676">Redox-active center</keyword>
<dbReference type="InterPro" id="IPR036249">
    <property type="entry name" value="Thioredoxin-like_sf"/>
</dbReference>
<gene>
    <name evidence="8" type="ORF">ACFQ3J_20750</name>
</gene>
<dbReference type="Pfam" id="PF13462">
    <property type="entry name" value="Thioredoxin_4"/>
    <property type="match status" value="1"/>
</dbReference>
<dbReference type="InterPro" id="IPR012336">
    <property type="entry name" value="Thioredoxin-like_fold"/>
</dbReference>
<evidence type="ECO:0000256" key="6">
    <source>
        <dbReference type="SAM" id="Phobius"/>
    </source>
</evidence>
<sequence>MKSTKQLSKNLVIFTSIIIILLVALVLINQSTKQSENTEKVFDDAPSVNNQPTLGNKESKVSIVEFGDFKCPSCKAWGEDIMPRITKDFIETDKASFSYINVLFHEEESRTGALAAEAIRIQDPKAYWTFHKELFNAQPQTEQHDELWLTLEKVLELAKQFTPTIDLQKLENDMGSMQIEEQVNVDNELVLKYNVQQTPTIMINNVMVSNPFDYDEISTLINAQLKE</sequence>
<evidence type="ECO:0000313" key="9">
    <source>
        <dbReference type="Proteomes" id="UP001597169"/>
    </source>
</evidence>
<dbReference type="PROSITE" id="PS51352">
    <property type="entry name" value="THIOREDOXIN_2"/>
    <property type="match status" value="1"/>
</dbReference>
<dbReference type="InterPro" id="IPR013766">
    <property type="entry name" value="Thioredoxin_domain"/>
</dbReference>
<comment type="similarity">
    <text evidence="1">Belongs to the thioredoxin family. DsbA subfamily.</text>
</comment>
<feature type="domain" description="Thioredoxin" evidence="7">
    <location>
        <begin position="39"/>
        <end position="226"/>
    </location>
</feature>
<proteinExistence type="inferred from homology"/>
<evidence type="ECO:0000256" key="5">
    <source>
        <dbReference type="ARBA" id="ARBA00023284"/>
    </source>
</evidence>
<evidence type="ECO:0000256" key="1">
    <source>
        <dbReference type="ARBA" id="ARBA00005791"/>
    </source>
</evidence>
<keyword evidence="4" id="KW-1015">Disulfide bond</keyword>
<dbReference type="EMBL" id="JBHTKX010000004">
    <property type="protein sequence ID" value="MFD1130578.1"/>
    <property type="molecule type" value="Genomic_DNA"/>
</dbReference>
<dbReference type="PANTHER" id="PTHR13887">
    <property type="entry name" value="GLUTATHIONE S-TRANSFERASE KAPPA"/>
    <property type="match status" value="1"/>
</dbReference>
<evidence type="ECO:0000256" key="3">
    <source>
        <dbReference type="ARBA" id="ARBA00023002"/>
    </source>
</evidence>
<keyword evidence="3" id="KW-0560">Oxidoreductase</keyword>
<evidence type="ECO:0000256" key="4">
    <source>
        <dbReference type="ARBA" id="ARBA00023157"/>
    </source>
</evidence>
<evidence type="ECO:0000259" key="7">
    <source>
        <dbReference type="PROSITE" id="PS51352"/>
    </source>
</evidence>
<organism evidence="8 9">
    <name type="scientific">Paenibacillus provencensis</name>
    <dbReference type="NCBI Taxonomy" id="441151"/>
    <lineage>
        <taxon>Bacteria</taxon>
        <taxon>Bacillati</taxon>
        <taxon>Bacillota</taxon>
        <taxon>Bacilli</taxon>
        <taxon>Bacillales</taxon>
        <taxon>Paenibacillaceae</taxon>
        <taxon>Paenibacillus</taxon>
    </lineage>
</organism>
<protein>
    <submittedName>
        <fullName evidence="8">DsbA family protein</fullName>
    </submittedName>
</protein>
<keyword evidence="2" id="KW-0732">Signal</keyword>
<reference evidence="9" key="1">
    <citation type="journal article" date="2019" name="Int. J. Syst. Evol. Microbiol.">
        <title>The Global Catalogue of Microorganisms (GCM) 10K type strain sequencing project: providing services to taxonomists for standard genome sequencing and annotation.</title>
        <authorList>
            <consortium name="The Broad Institute Genomics Platform"/>
            <consortium name="The Broad Institute Genome Sequencing Center for Infectious Disease"/>
            <person name="Wu L."/>
            <person name="Ma J."/>
        </authorList>
    </citation>
    <scope>NUCLEOTIDE SEQUENCE [LARGE SCALE GENOMIC DNA]</scope>
    <source>
        <strain evidence="9">CCUG 53519</strain>
    </source>
</reference>
<dbReference type="SUPFAM" id="SSF52833">
    <property type="entry name" value="Thioredoxin-like"/>
    <property type="match status" value="1"/>
</dbReference>
<feature type="transmembrane region" description="Helical" evidence="6">
    <location>
        <begin position="12"/>
        <end position="28"/>
    </location>
</feature>
<dbReference type="RefSeq" id="WP_379293816.1">
    <property type="nucleotide sequence ID" value="NZ_JBHTKX010000004.1"/>
</dbReference>
<accession>A0ABW3PV90</accession>
<dbReference type="Proteomes" id="UP001597169">
    <property type="component" value="Unassembled WGS sequence"/>
</dbReference>
<keyword evidence="6" id="KW-1133">Transmembrane helix</keyword>
<name>A0ABW3PV90_9BACL</name>
<keyword evidence="6" id="KW-0472">Membrane</keyword>
<evidence type="ECO:0000256" key="2">
    <source>
        <dbReference type="ARBA" id="ARBA00022729"/>
    </source>
</evidence>